<evidence type="ECO:0000256" key="1">
    <source>
        <dbReference type="ARBA" id="ARBA00005179"/>
    </source>
</evidence>
<dbReference type="GO" id="GO:0020037">
    <property type="term" value="F:heme binding"/>
    <property type="evidence" value="ECO:0007669"/>
    <property type="project" value="InterPro"/>
</dbReference>
<dbReference type="Gene3D" id="1.10.630.10">
    <property type="entry name" value="Cytochrome P450"/>
    <property type="match status" value="1"/>
</dbReference>
<dbReference type="EMBL" id="KK784882">
    <property type="protein sequence ID" value="KDO75480.1"/>
    <property type="molecule type" value="Genomic_DNA"/>
</dbReference>
<dbReference type="STRING" id="2711.A0A067GA28"/>
<dbReference type="PANTHER" id="PTHR24286:SF217">
    <property type="entry name" value="OS07G0520300 PROTEIN"/>
    <property type="match status" value="1"/>
</dbReference>
<organism evidence="5 6">
    <name type="scientific">Citrus sinensis</name>
    <name type="common">Sweet orange</name>
    <name type="synonym">Citrus aurantium var. sinensis</name>
    <dbReference type="NCBI Taxonomy" id="2711"/>
    <lineage>
        <taxon>Eukaryota</taxon>
        <taxon>Viridiplantae</taxon>
        <taxon>Streptophyta</taxon>
        <taxon>Embryophyta</taxon>
        <taxon>Tracheophyta</taxon>
        <taxon>Spermatophyta</taxon>
        <taxon>Magnoliopsida</taxon>
        <taxon>eudicotyledons</taxon>
        <taxon>Gunneridae</taxon>
        <taxon>Pentapetalae</taxon>
        <taxon>rosids</taxon>
        <taxon>malvids</taxon>
        <taxon>Sapindales</taxon>
        <taxon>Rutaceae</taxon>
        <taxon>Aurantioideae</taxon>
        <taxon>Citrus</taxon>
    </lineage>
</organism>
<comment type="pathway">
    <text evidence="1">Secondary metabolite biosynthesis.</text>
</comment>
<evidence type="ECO:0008006" key="7">
    <source>
        <dbReference type="Google" id="ProtNLM"/>
    </source>
</evidence>
<dbReference type="PANTHER" id="PTHR24286">
    <property type="entry name" value="CYTOCHROME P450 26"/>
    <property type="match status" value="1"/>
</dbReference>
<feature type="non-terminal residue" evidence="5">
    <location>
        <position position="1"/>
    </location>
</feature>
<dbReference type="GO" id="GO:0005506">
    <property type="term" value="F:iron ion binding"/>
    <property type="evidence" value="ECO:0007669"/>
    <property type="project" value="InterPro"/>
</dbReference>
<evidence type="ECO:0000256" key="4">
    <source>
        <dbReference type="ARBA" id="ARBA00023004"/>
    </source>
</evidence>
<dbReference type="AlphaFoldDB" id="A0A067GA28"/>
<evidence type="ECO:0000256" key="3">
    <source>
        <dbReference type="ARBA" id="ARBA00022723"/>
    </source>
</evidence>
<keyword evidence="3" id="KW-0479">Metal-binding</keyword>
<dbReference type="InterPro" id="IPR036396">
    <property type="entry name" value="Cyt_P450_sf"/>
</dbReference>
<name>A0A067GA28_CITSI</name>
<sequence>ENGFKIELKEYGPISKLSLLVTPTVYIYGQAANKFVYTCDDNALANQQPSLIRRIYGERSITGLGVDEHKRLRGALESFFKPEVLKQYVGKMDEDIRKHLNMHWHGKQKVAVMPLMKSLTFNIPSSLIFGIEQGATINAFIELFQDIMDGIVSIPINCPFTRFNRGLKIHQSSSVAFRGGPWICPGHEFTRIENLATIHHLVTPFSWKSFSSFQARTTNRN</sequence>
<evidence type="ECO:0000313" key="5">
    <source>
        <dbReference type="EMBL" id="KDO75480.1"/>
    </source>
</evidence>
<dbReference type="SMR" id="A0A067GA28"/>
<dbReference type="Proteomes" id="UP000027120">
    <property type="component" value="Unassembled WGS sequence"/>
</dbReference>
<keyword evidence="6" id="KW-1185">Reference proteome</keyword>
<evidence type="ECO:0000313" key="6">
    <source>
        <dbReference type="Proteomes" id="UP000027120"/>
    </source>
</evidence>
<protein>
    <recommendedName>
        <fullName evidence="7">Cytochrome P450</fullName>
    </recommendedName>
</protein>
<comment type="similarity">
    <text evidence="2">Belongs to the cytochrome P450 family.</text>
</comment>
<accession>A0A067GA28</accession>
<reference evidence="5 6" key="1">
    <citation type="submission" date="2014-04" db="EMBL/GenBank/DDBJ databases">
        <authorList>
            <consortium name="International Citrus Genome Consortium"/>
            <person name="Gmitter F."/>
            <person name="Chen C."/>
            <person name="Farmerie W."/>
            <person name="Harkins T."/>
            <person name="Desany B."/>
            <person name="Mohiuddin M."/>
            <person name="Kodira C."/>
            <person name="Borodovsky M."/>
            <person name="Lomsadze A."/>
            <person name="Burns P."/>
            <person name="Jenkins J."/>
            <person name="Prochnik S."/>
            <person name="Shu S."/>
            <person name="Chapman J."/>
            <person name="Pitluck S."/>
            <person name="Schmutz J."/>
            <person name="Rokhsar D."/>
        </authorList>
    </citation>
    <scope>NUCLEOTIDE SEQUENCE</scope>
</reference>
<dbReference type="GO" id="GO:0016705">
    <property type="term" value="F:oxidoreductase activity, acting on paired donors, with incorporation or reduction of molecular oxygen"/>
    <property type="evidence" value="ECO:0007669"/>
    <property type="project" value="InterPro"/>
</dbReference>
<dbReference type="SUPFAM" id="SSF48264">
    <property type="entry name" value="Cytochrome P450"/>
    <property type="match status" value="2"/>
</dbReference>
<gene>
    <name evidence="5" type="ORF">CISIN_1g044998mg</name>
</gene>
<dbReference type="GO" id="GO:0004497">
    <property type="term" value="F:monooxygenase activity"/>
    <property type="evidence" value="ECO:0000318"/>
    <property type="project" value="GO_Central"/>
</dbReference>
<keyword evidence="4" id="KW-0408">Iron</keyword>
<proteinExistence type="inferred from homology"/>
<evidence type="ECO:0000256" key="2">
    <source>
        <dbReference type="ARBA" id="ARBA00010617"/>
    </source>
</evidence>